<name>A0A4Z2E2W9_9TELE</name>
<proteinExistence type="predicted"/>
<reference evidence="2 3" key="1">
    <citation type="submission" date="2019-03" db="EMBL/GenBank/DDBJ databases">
        <title>First draft genome of Liparis tanakae, snailfish: a comprehensive survey of snailfish specific genes.</title>
        <authorList>
            <person name="Kim W."/>
            <person name="Song I."/>
            <person name="Jeong J.-H."/>
            <person name="Kim D."/>
            <person name="Kim S."/>
            <person name="Ryu S."/>
            <person name="Song J.Y."/>
            <person name="Lee S.K."/>
        </authorList>
    </citation>
    <scope>NUCLEOTIDE SEQUENCE [LARGE SCALE GENOMIC DNA]</scope>
    <source>
        <tissue evidence="2">Muscle</tissue>
    </source>
</reference>
<dbReference type="EMBL" id="SRLO01019905">
    <property type="protein sequence ID" value="TNN23073.1"/>
    <property type="molecule type" value="Genomic_DNA"/>
</dbReference>
<feature type="region of interest" description="Disordered" evidence="1">
    <location>
        <begin position="58"/>
        <end position="156"/>
    </location>
</feature>
<accession>A0A4Z2E2W9</accession>
<evidence type="ECO:0000313" key="3">
    <source>
        <dbReference type="Proteomes" id="UP000314294"/>
    </source>
</evidence>
<feature type="compositionally biased region" description="Basic and acidic residues" evidence="1">
    <location>
        <begin position="147"/>
        <end position="156"/>
    </location>
</feature>
<organism evidence="2 3">
    <name type="scientific">Liparis tanakae</name>
    <name type="common">Tanaka's snailfish</name>
    <dbReference type="NCBI Taxonomy" id="230148"/>
    <lineage>
        <taxon>Eukaryota</taxon>
        <taxon>Metazoa</taxon>
        <taxon>Chordata</taxon>
        <taxon>Craniata</taxon>
        <taxon>Vertebrata</taxon>
        <taxon>Euteleostomi</taxon>
        <taxon>Actinopterygii</taxon>
        <taxon>Neopterygii</taxon>
        <taxon>Teleostei</taxon>
        <taxon>Neoteleostei</taxon>
        <taxon>Acanthomorphata</taxon>
        <taxon>Eupercaria</taxon>
        <taxon>Perciformes</taxon>
        <taxon>Cottioidei</taxon>
        <taxon>Cottales</taxon>
        <taxon>Liparidae</taxon>
        <taxon>Liparis</taxon>
    </lineage>
</organism>
<feature type="region of interest" description="Disordered" evidence="1">
    <location>
        <begin position="1"/>
        <end position="32"/>
    </location>
</feature>
<comment type="caution">
    <text evidence="2">The sequence shown here is derived from an EMBL/GenBank/DDBJ whole genome shotgun (WGS) entry which is preliminary data.</text>
</comment>
<feature type="compositionally biased region" description="Basic and acidic residues" evidence="1">
    <location>
        <begin position="58"/>
        <end position="69"/>
    </location>
</feature>
<feature type="compositionally biased region" description="Polar residues" evidence="1">
    <location>
        <begin position="123"/>
        <end position="136"/>
    </location>
</feature>
<dbReference type="AlphaFoldDB" id="A0A4Z2E2W9"/>
<evidence type="ECO:0000313" key="2">
    <source>
        <dbReference type="EMBL" id="TNN23073.1"/>
    </source>
</evidence>
<gene>
    <name evidence="2" type="ORF">EYF80_066810</name>
</gene>
<keyword evidence="3" id="KW-1185">Reference proteome</keyword>
<feature type="compositionally biased region" description="Basic and acidic residues" evidence="1">
    <location>
        <begin position="82"/>
        <end position="103"/>
    </location>
</feature>
<protein>
    <submittedName>
        <fullName evidence="2">Uncharacterized protein</fullName>
    </submittedName>
</protein>
<dbReference type="OrthoDB" id="10482782at2759"/>
<dbReference type="Proteomes" id="UP000314294">
    <property type="component" value="Unassembled WGS sequence"/>
</dbReference>
<sequence>MFLQSGGAERTQVDPCSPARGRIRKEAGPEAHLADRLQQDQLEAARIAEDAARKAAQEAARQLEAEHSARIVMETLPQSNEQTRDHEPPRPRAPEIPSPRDPEPPSPEPPRPRAKLVFKPDTEQQPDSRFVSTDCPTSWRRKTRTMPSKEHSAPYC</sequence>
<evidence type="ECO:0000256" key="1">
    <source>
        <dbReference type="SAM" id="MobiDB-lite"/>
    </source>
</evidence>